<accession>A0AAD1XBR0</accession>
<evidence type="ECO:0000256" key="1">
    <source>
        <dbReference type="SAM" id="Coils"/>
    </source>
</evidence>
<comment type="caution">
    <text evidence="2">The sequence shown here is derived from an EMBL/GenBank/DDBJ whole genome shotgun (WGS) entry which is preliminary data.</text>
</comment>
<evidence type="ECO:0000313" key="2">
    <source>
        <dbReference type="EMBL" id="CAI2364680.1"/>
    </source>
</evidence>
<feature type="coiled-coil region" evidence="1">
    <location>
        <begin position="5"/>
        <end position="99"/>
    </location>
</feature>
<feature type="coiled-coil region" evidence="1">
    <location>
        <begin position="125"/>
        <end position="271"/>
    </location>
</feature>
<organism evidence="2 3">
    <name type="scientific">Euplotes crassus</name>
    <dbReference type="NCBI Taxonomy" id="5936"/>
    <lineage>
        <taxon>Eukaryota</taxon>
        <taxon>Sar</taxon>
        <taxon>Alveolata</taxon>
        <taxon>Ciliophora</taxon>
        <taxon>Intramacronucleata</taxon>
        <taxon>Spirotrichea</taxon>
        <taxon>Hypotrichia</taxon>
        <taxon>Euplotida</taxon>
        <taxon>Euplotidae</taxon>
        <taxon>Moneuplotes</taxon>
    </lineage>
</organism>
<dbReference type="AlphaFoldDB" id="A0AAD1XBR0"/>
<keyword evidence="1" id="KW-0175">Coiled coil</keyword>
<dbReference type="EMBL" id="CAMPGE010005836">
    <property type="protein sequence ID" value="CAI2364680.1"/>
    <property type="molecule type" value="Genomic_DNA"/>
</dbReference>
<gene>
    <name evidence="2" type="ORF">ECRASSUSDP1_LOCUS6025</name>
</gene>
<dbReference type="Proteomes" id="UP001295684">
    <property type="component" value="Unassembled WGS sequence"/>
</dbReference>
<evidence type="ECO:0000313" key="3">
    <source>
        <dbReference type="Proteomes" id="UP001295684"/>
    </source>
</evidence>
<proteinExistence type="predicted"/>
<feature type="coiled-coil region" evidence="1">
    <location>
        <begin position="300"/>
        <end position="500"/>
    </location>
</feature>
<sequence length="553" mass="66860">MDLQYETLLRQSMQQERDIAELKEMLETERAEKSKLFEHNEDNKLLIGKLVKELDVAKKKLTQELMDKKERRDKYEAEMGRLRQEIERRHREIQDVQEQAVDPMDMDILRVKIKKEFETNHSNELEEKQMIISQLKTERDEVRRELEFLNTKHENLKFDSQRNADSTKSKHKEEIQGLTKEIEHLQSQIEMSKDRDLLRQTRRELDESKRRIEEYQKECNEFRRERDALKDQINDLVISNNREIEEERSRKRELVANNDKLKFRIRALEDDFQKQVIENDKKAQSIIKFKTEKQSLNSLINEKEIVIDSQKRQIDELKDQVRDRENELQSHLRKRADFELVEKNRLEKLTSDLENLQKEYRIQEVERANEREKHSEQFNRLEYNHKINTEENRKLRAQNQELEKDLFTRNKELEQKIDEFLSMERDYKKYQDQNRGLLIEKQDLQKLFDNSRLEAKLEKEKNTKAGKAQDLASQAWAREKKDMEMRISKLLKVLENYKSEGTKEQLIEYKKKTNEYKGKVRAANDAITKLGRKLAILGAQEGLEEEYEDQYIQ</sequence>
<name>A0AAD1XBR0_EUPCR</name>
<keyword evidence="3" id="KW-1185">Reference proteome</keyword>
<protein>
    <submittedName>
        <fullName evidence="2">Uncharacterized protein</fullName>
    </submittedName>
</protein>
<reference evidence="2" key="1">
    <citation type="submission" date="2023-07" db="EMBL/GenBank/DDBJ databases">
        <authorList>
            <consortium name="AG Swart"/>
            <person name="Singh M."/>
            <person name="Singh A."/>
            <person name="Seah K."/>
            <person name="Emmerich C."/>
        </authorList>
    </citation>
    <scope>NUCLEOTIDE SEQUENCE</scope>
    <source>
        <strain evidence="2">DP1</strain>
    </source>
</reference>